<proteinExistence type="predicted"/>
<comment type="caution">
    <text evidence="2">The sequence shown here is derived from an EMBL/GenBank/DDBJ whole genome shotgun (WGS) entry which is preliminary data.</text>
</comment>
<keyword evidence="3" id="KW-1185">Reference proteome</keyword>
<name>A0A178Y375_SINSA</name>
<feature type="transmembrane region" description="Helical" evidence="1">
    <location>
        <begin position="73"/>
        <end position="90"/>
    </location>
</feature>
<sequence>MFILSDYNIIIMRYLRMGLQAGRGRKEQSVLELAVLLTIGYLGGRFQSVAWIFLSSALVLVTAPFYLVERMGIASPLALVCLTLIAIAAIQSGSLTGLLKTHHQPD</sequence>
<dbReference type="Proteomes" id="UP000078507">
    <property type="component" value="Unassembled WGS sequence"/>
</dbReference>
<evidence type="ECO:0000313" key="3">
    <source>
        <dbReference type="Proteomes" id="UP000078507"/>
    </source>
</evidence>
<feature type="transmembrane region" description="Helical" evidence="1">
    <location>
        <begin position="49"/>
        <end position="67"/>
    </location>
</feature>
<reference evidence="2 3" key="1">
    <citation type="submission" date="2015-11" db="EMBL/GenBank/DDBJ databases">
        <title>Ensifer anhuiense sp. nov., an effective nitrogen fixation bacterium with Glycine soja.</title>
        <authorList>
            <person name="Yan H."/>
            <person name="Chen W."/>
        </authorList>
    </citation>
    <scope>NUCLEOTIDE SEQUENCE [LARGE SCALE GENOMIC DNA]</scope>
    <source>
        <strain evidence="2 3">LMG 7837</strain>
    </source>
</reference>
<evidence type="ECO:0000256" key="1">
    <source>
        <dbReference type="SAM" id="Phobius"/>
    </source>
</evidence>
<dbReference type="AlphaFoldDB" id="A0A178Y375"/>
<protein>
    <submittedName>
        <fullName evidence="2">Uncharacterized protein</fullName>
    </submittedName>
</protein>
<accession>A0A178Y375</accession>
<evidence type="ECO:0000313" key="2">
    <source>
        <dbReference type="EMBL" id="OAP42020.1"/>
    </source>
</evidence>
<keyword evidence="1" id="KW-0472">Membrane</keyword>
<keyword evidence="1" id="KW-1133">Transmembrane helix</keyword>
<keyword evidence="1" id="KW-0812">Transmembrane</keyword>
<organism evidence="2 3">
    <name type="scientific">Sinorhizobium saheli</name>
    <dbReference type="NCBI Taxonomy" id="36856"/>
    <lineage>
        <taxon>Bacteria</taxon>
        <taxon>Pseudomonadati</taxon>
        <taxon>Pseudomonadota</taxon>
        <taxon>Alphaproteobacteria</taxon>
        <taxon>Hyphomicrobiales</taxon>
        <taxon>Rhizobiaceae</taxon>
        <taxon>Sinorhizobium/Ensifer group</taxon>
        <taxon>Sinorhizobium</taxon>
    </lineage>
</organism>
<gene>
    <name evidence="2" type="ORF">ATB98_06305</name>
</gene>
<dbReference type="EMBL" id="LNQB01000083">
    <property type="protein sequence ID" value="OAP42020.1"/>
    <property type="molecule type" value="Genomic_DNA"/>
</dbReference>